<evidence type="ECO:0000313" key="6">
    <source>
        <dbReference type="Proteomes" id="UP000650466"/>
    </source>
</evidence>
<evidence type="ECO:0000256" key="2">
    <source>
        <dbReference type="ARBA" id="ARBA00023125"/>
    </source>
</evidence>
<keyword evidence="2" id="KW-0238">DNA-binding</keyword>
<dbReference type="GO" id="GO:0003677">
    <property type="term" value="F:DNA binding"/>
    <property type="evidence" value="ECO:0007669"/>
    <property type="project" value="UniProtKB-KW"/>
</dbReference>
<dbReference type="AlphaFoldDB" id="A0A926KQZ0"/>
<dbReference type="RefSeq" id="WP_188176227.1">
    <property type="nucleotide sequence ID" value="NZ_JACVVD010000007.1"/>
</dbReference>
<name>A0A926KQZ0_9BACL</name>
<keyword evidence="1" id="KW-0805">Transcription regulation</keyword>
<evidence type="ECO:0000259" key="4">
    <source>
        <dbReference type="PROSITE" id="PS51118"/>
    </source>
</evidence>
<dbReference type="InterPro" id="IPR036388">
    <property type="entry name" value="WH-like_DNA-bd_sf"/>
</dbReference>
<dbReference type="EMBL" id="JACVVD010000007">
    <property type="protein sequence ID" value="MBD0382444.1"/>
    <property type="molecule type" value="Genomic_DNA"/>
</dbReference>
<evidence type="ECO:0000256" key="1">
    <source>
        <dbReference type="ARBA" id="ARBA00023015"/>
    </source>
</evidence>
<gene>
    <name evidence="5" type="ORF">ICC18_20200</name>
</gene>
<dbReference type="PANTHER" id="PTHR33204:SF38">
    <property type="entry name" value="HTH-TYPE TRANSCRIPTIONAL ACTIVATOR HXLR"/>
    <property type="match status" value="1"/>
</dbReference>
<organism evidence="5 6">
    <name type="scientific">Paenibacillus sedimenti</name>
    <dbReference type="NCBI Taxonomy" id="2770274"/>
    <lineage>
        <taxon>Bacteria</taxon>
        <taxon>Bacillati</taxon>
        <taxon>Bacillota</taxon>
        <taxon>Bacilli</taxon>
        <taxon>Bacillales</taxon>
        <taxon>Paenibacillaceae</taxon>
        <taxon>Paenibacillus</taxon>
    </lineage>
</organism>
<dbReference type="Gene3D" id="1.10.10.10">
    <property type="entry name" value="Winged helix-like DNA-binding domain superfamily/Winged helix DNA-binding domain"/>
    <property type="match status" value="1"/>
</dbReference>
<comment type="caution">
    <text evidence="5">The sequence shown here is derived from an EMBL/GenBank/DDBJ whole genome shotgun (WGS) entry which is preliminary data.</text>
</comment>
<dbReference type="InterPro" id="IPR011991">
    <property type="entry name" value="ArsR-like_HTH"/>
</dbReference>
<dbReference type="InterPro" id="IPR002577">
    <property type="entry name" value="HTH_HxlR"/>
</dbReference>
<keyword evidence="6" id="KW-1185">Reference proteome</keyword>
<reference evidence="5" key="1">
    <citation type="submission" date="2020-09" db="EMBL/GenBank/DDBJ databases">
        <title>Draft Genome Sequence of Paenibacillus sp. WST5.</title>
        <authorList>
            <person name="Bao Z."/>
        </authorList>
    </citation>
    <scope>NUCLEOTIDE SEQUENCE</scope>
    <source>
        <strain evidence="5">WST5</strain>
    </source>
</reference>
<dbReference type="Pfam" id="PF01638">
    <property type="entry name" value="HxlR"/>
    <property type="match status" value="1"/>
</dbReference>
<evidence type="ECO:0000313" key="5">
    <source>
        <dbReference type="EMBL" id="MBD0382444.1"/>
    </source>
</evidence>
<evidence type="ECO:0000256" key="3">
    <source>
        <dbReference type="ARBA" id="ARBA00023163"/>
    </source>
</evidence>
<feature type="domain" description="HTH hxlR-type" evidence="4">
    <location>
        <begin position="7"/>
        <end position="111"/>
    </location>
</feature>
<dbReference type="SUPFAM" id="SSF46785">
    <property type="entry name" value="Winged helix' DNA-binding domain"/>
    <property type="match status" value="1"/>
</dbReference>
<dbReference type="CDD" id="cd00090">
    <property type="entry name" value="HTH_ARSR"/>
    <property type="match status" value="1"/>
</dbReference>
<protein>
    <submittedName>
        <fullName evidence="5">Helix-turn-helix transcriptional regulator</fullName>
    </submittedName>
</protein>
<proteinExistence type="predicted"/>
<accession>A0A926KQZ0</accession>
<dbReference type="PANTHER" id="PTHR33204">
    <property type="entry name" value="TRANSCRIPTIONAL REGULATOR, MARR FAMILY"/>
    <property type="match status" value="1"/>
</dbReference>
<dbReference type="InterPro" id="IPR036390">
    <property type="entry name" value="WH_DNA-bd_sf"/>
</dbReference>
<dbReference type="Proteomes" id="UP000650466">
    <property type="component" value="Unassembled WGS sequence"/>
</dbReference>
<dbReference type="PROSITE" id="PS51118">
    <property type="entry name" value="HTH_HXLR"/>
    <property type="match status" value="1"/>
</dbReference>
<sequence length="127" mass="14483">MPVETDKPNNTEGILATLHVIGGKWKPLILFILLHEGTKRFGELRRILPGITQGMLTNQLREMERDGLIERRVYQEIPPKVEYDLSEHGQTLSSVLSDMCGWGFKHIEFMKNANVQSTKGVHNDTQI</sequence>
<keyword evidence="3" id="KW-0804">Transcription</keyword>